<evidence type="ECO:0000256" key="6">
    <source>
        <dbReference type="ARBA" id="ARBA00023136"/>
    </source>
</evidence>
<feature type="transmembrane region" description="Helical" evidence="7">
    <location>
        <begin position="219"/>
        <end position="240"/>
    </location>
</feature>
<name>A0A5C6VYI9_9BACI</name>
<reference evidence="9 10" key="1">
    <citation type="journal article" date="2005" name="Int. J. Syst. Evol. Microbiol.">
        <title>Bacillus litoralis sp. nov., isolated from a tidal flat of the Yellow Sea in Korea.</title>
        <authorList>
            <person name="Yoon J.H."/>
            <person name="Oh T.K."/>
        </authorList>
    </citation>
    <scope>NUCLEOTIDE SEQUENCE [LARGE SCALE GENOMIC DNA]</scope>
    <source>
        <strain evidence="9 10">SW-211</strain>
    </source>
</reference>
<keyword evidence="4 7" id="KW-0812">Transmembrane</keyword>
<protein>
    <submittedName>
        <fullName evidence="9">TRAP transporter large permease</fullName>
    </submittedName>
</protein>
<evidence type="ECO:0000256" key="3">
    <source>
        <dbReference type="ARBA" id="ARBA00022519"/>
    </source>
</evidence>
<dbReference type="PANTHER" id="PTHR33362:SF2">
    <property type="entry name" value="TRAP TRANSPORTER LARGE PERMEASE PROTEIN"/>
    <property type="match status" value="1"/>
</dbReference>
<evidence type="ECO:0000313" key="9">
    <source>
        <dbReference type="EMBL" id="TXC90631.1"/>
    </source>
</evidence>
<sequence>MALQAGLVLVIVFILMLVVSVPISVSIVIASLAAILIVIPLDMAIFTSAQKIVTGLDSFTLLAVPFFILAGTLMNNGGIAVRLINFAKVLVGKMPGSLAHANVVGNMLFGSLSGSSVAAAAAIGGVMGPLQKKEGYDPKFSAAVNIASAPTGLIIPPSGALILYSLVSGGTSVAALFIAGYIPGILWGLACMVVGYIIAKRRNYPISEKVTFKVAIKTFIEAIPSLMLIVIVIGGILGGIFTATEAAAVAVAYTFILAMLYREIKFTDIPRIIMETVEITAVITLLVAASSIMSWVMAFTGIPTAISDMILGISDNPIVILLILNIFLLFIGTFMDITPAVVIFTPIFLPIVTSFGLDPVHFGIMLVLNLSIGNITPPVGSALFVGASIANLDIEDVIKPLLPFYIVIIVVLLLVTYIPEISMFLPKLLGY</sequence>
<feature type="transmembrane region" description="Helical" evidence="7">
    <location>
        <begin position="363"/>
        <end position="390"/>
    </location>
</feature>
<keyword evidence="2" id="KW-1003">Cell membrane</keyword>
<dbReference type="OrthoDB" id="9785600at2"/>
<evidence type="ECO:0000256" key="5">
    <source>
        <dbReference type="ARBA" id="ARBA00022989"/>
    </source>
</evidence>
<feature type="transmembrane region" description="Helical" evidence="7">
    <location>
        <begin position="6"/>
        <end position="39"/>
    </location>
</feature>
<evidence type="ECO:0000313" key="10">
    <source>
        <dbReference type="Proteomes" id="UP000321363"/>
    </source>
</evidence>
<keyword evidence="3" id="KW-0997">Cell inner membrane</keyword>
<feature type="transmembrane region" description="Helical" evidence="7">
    <location>
        <begin position="402"/>
        <end position="425"/>
    </location>
</feature>
<keyword evidence="10" id="KW-1185">Reference proteome</keyword>
<dbReference type="RefSeq" id="WP_146948836.1">
    <property type="nucleotide sequence ID" value="NZ_VOQF01000006.1"/>
</dbReference>
<organism evidence="9 10">
    <name type="scientific">Metabacillus litoralis</name>
    <dbReference type="NCBI Taxonomy" id="152268"/>
    <lineage>
        <taxon>Bacteria</taxon>
        <taxon>Bacillati</taxon>
        <taxon>Bacillota</taxon>
        <taxon>Bacilli</taxon>
        <taxon>Bacillales</taxon>
        <taxon>Bacillaceae</taxon>
        <taxon>Metabacillus</taxon>
    </lineage>
</organism>
<feature type="transmembrane region" description="Helical" evidence="7">
    <location>
        <begin position="276"/>
        <end position="298"/>
    </location>
</feature>
<feature type="domain" description="TRAP C4-dicarboxylate transport system permease DctM subunit" evidence="8">
    <location>
        <begin position="10"/>
        <end position="421"/>
    </location>
</feature>
<comment type="caution">
    <text evidence="9">The sequence shown here is derived from an EMBL/GenBank/DDBJ whole genome shotgun (WGS) entry which is preliminary data.</text>
</comment>
<dbReference type="EMBL" id="VOQF01000006">
    <property type="protein sequence ID" value="TXC90631.1"/>
    <property type="molecule type" value="Genomic_DNA"/>
</dbReference>
<proteinExistence type="predicted"/>
<dbReference type="PANTHER" id="PTHR33362">
    <property type="entry name" value="SIALIC ACID TRAP TRANSPORTER PERMEASE PROTEIN SIAT-RELATED"/>
    <property type="match status" value="1"/>
</dbReference>
<feature type="transmembrane region" description="Helical" evidence="7">
    <location>
        <begin position="246"/>
        <end position="264"/>
    </location>
</feature>
<feature type="transmembrane region" description="Helical" evidence="7">
    <location>
        <begin position="318"/>
        <end position="351"/>
    </location>
</feature>
<keyword evidence="5 7" id="KW-1133">Transmembrane helix</keyword>
<dbReference type="AlphaFoldDB" id="A0A5C6VYI9"/>
<dbReference type="InterPro" id="IPR004681">
    <property type="entry name" value="TRAP_DctM"/>
</dbReference>
<keyword evidence="6 7" id="KW-0472">Membrane</keyword>
<feature type="transmembrane region" description="Helical" evidence="7">
    <location>
        <begin position="59"/>
        <end position="84"/>
    </location>
</feature>
<dbReference type="GO" id="GO:0022857">
    <property type="term" value="F:transmembrane transporter activity"/>
    <property type="evidence" value="ECO:0007669"/>
    <property type="project" value="TreeGrafter"/>
</dbReference>
<dbReference type="GO" id="GO:0005886">
    <property type="term" value="C:plasma membrane"/>
    <property type="evidence" value="ECO:0007669"/>
    <property type="project" value="UniProtKB-SubCell"/>
</dbReference>
<dbReference type="Proteomes" id="UP000321363">
    <property type="component" value="Unassembled WGS sequence"/>
</dbReference>
<dbReference type="InterPro" id="IPR010656">
    <property type="entry name" value="DctM"/>
</dbReference>
<feature type="transmembrane region" description="Helical" evidence="7">
    <location>
        <begin position="173"/>
        <end position="198"/>
    </location>
</feature>
<accession>A0A5C6VYI9</accession>
<dbReference type="Pfam" id="PF06808">
    <property type="entry name" value="DctM"/>
    <property type="match status" value="1"/>
</dbReference>
<dbReference type="NCBIfam" id="TIGR00786">
    <property type="entry name" value="dctM"/>
    <property type="match status" value="1"/>
</dbReference>
<evidence type="ECO:0000256" key="1">
    <source>
        <dbReference type="ARBA" id="ARBA00004429"/>
    </source>
</evidence>
<evidence type="ECO:0000256" key="2">
    <source>
        <dbReference type="ARBA" id="ARBA00022475"/>
    </source>
</evidence>
<comment type="subcellular location">
    <subcellularLocation>
        <location evidence="1">Cell inner membrane</location>
        <topology evidence="1">Multi-pass membrane protein</topology>
    </subcellularLocation>
</comment>
<feature type="transmembrane region" description="Helical" evidence="7">
    <location>
        <begin position="104"/>
        <end position="130"/>
    </location>
</feature>
<gene>
    <name evidence="9" type="ORF">FS935_12010</name>
</gene>
<evidence type="ECO:0000259" key="8">
    <source>
        <dbReference type="Pfam" id="PF06808"/>
    </source>
</evidence>
<evidence type="ECO:0000256" key="7">
    <source>
        <dbReference type="SAM" id="Phobius"/>
    </source>
</evidence>
<evidence type="ECO:0000256" key="4">
    <source>
        <dbReference type="ARBA" id="ARBA00022692"/>
    </source>
</evidence>
<dbReference type="PIRSF" id="PIRSF006066">
    <property type="entry name" value="HI0050"/>
    <property type="match status" value="1"/>
</dbReference>